<organism evidence="3 4">
    <name type="scientific">Stichopus japonicus</name>
    <name type="common">Sea cucumber</name>
    <dbReference type="NCBI Taxonomy" id="307972"/>
    <lineage>
        <taxon>Eukaryota</taxon>
        <taxon>Metazoa</taxon>
        <taxon>Echinodermata</taxon>
        <taxon>Eleutherozoa</taxon>
        <taxon>Echinozoa</taxon>
        <taxon>Holothuroidea</taxon>
        <taxon>Aspidochirotacea</taxon>
        <taxon>Aspidochirotida</taxon>
        <taxon>Stichopodidae</taxon>
        <taxon>Apostichopus</taxon>
    </lineage>
</organism>
<dbReference type="InterPro" id="IPR050111">
    <property type="entry name" value="C-type_lectin/snaclec_domain"/>
</dbReference>
<dbReference type="SMART" id="SM00034">
    <property type="entry name" value="CLECT"/>
    <property type="match status" value="1"/>
</dbReference>
<keyword evidence="4" id="KW-1185">Reference proteome</keyword>
<feature type="chain" id="PRO_5013553488" evidence="1">
    <location>
        <begin position="20"/>
        <end position="176"/>
    </location>
</feature>
<gene>
    <name evidence="3" type="ORF">BSL78_01681</name>
</gene>
<name>A0A2G8LME6_STIJA</name>
<accession>A0A2G8LME6</accession>
<reference evidence="3 4" key="1">
    <citation type="journal article" date="2017" name="PLoS Biol.">
        <title>The sea cucumber genome provides insights into morphological evolution and visceral regeneration.</title>
        <authorList>
            <person name="Zhang X."/>
            <person name="Sun L."/>
            <person name="Yuan J."/>
            <person name="Sun Y."/>
            <person name="Gao Y."/>
            <person name="Zhang L."/>
            <person name="Li S."/>
            <person name="Dai H."/>
            <person name="Hamel J.F."/>
            <person name="Liu C."/>
            <person name="Yu Y."/>
            <person name="Liu S."/>
            <person name="Lin W."/>
            <person name="Guo K."/>
            <person name="Jin S."/>
            <person name="Xu P."/>
            <person name="Storey K.B."/>
            <person name="Huan P."/>
            <person name="Zhang T."/>
            <person name="Zhou Y."/>
            <person name="Zhang J."/>
            <person name="Lin C."/>
            <person name="Li X."/>
            <person name="Xing L."/>
            <person name="Huo D."/>
            <person name="Sun M."/>
            <person name="Wang L."/>
            <person name="Mercier A."/>
            <person name="Li F."/>
            <person name="Yang H."/>
            <person name="Xiang J."/>
        </authorList>
    </citation>
    <scope>NUCLEOTIDE SEQUENCE [LARGE SCALE GENOMIC DNA]</scope>
    <source>
        <strain evidence="3">Shaxun</strain>
        <tissue evidence="3">Muscle</tissue>
    </source>
</reference>
<protein>
    <submittedName>
        <fullName evidence="3">Putative ladderlectin-like</fullName>
    </submittedName>
</protein>
<dbReference type="InterPro" id="IPR016187">
    <property type="entry name" value="CTDL_fold"/>
</dbReference>
<dbReference type="PROSITE" id="PS50041">
    <property type="entry name" value="C_TYPE_LECTIN_2"/>
    <property type="match status" value="1"/>
</dbReference>
<dbReference type="Pfam" id="PF00059">
    <property type="entry name" value="Lectin_C"/>
    <property type="match status" value="1"/>
</dbReference>
<evidence type="ECO:0000313" key="3">
    <source>
        <dbReference type="EMBL" id="PIK61382.1"/>
    </source>
</evidence>
<keyword evidence="1" id="KW-0732">Signal</keyword>
<feature type="signal peptide" evidence="1">
    <location>
        <begin position="1"/>
        <end position="19"/>
    </location>
</feature>
<dbReference type="AlphaFoldDB" id="A0A2G8LME6"/>
<dbReference type="Gene3D" id="3.10.100.10">
    <property type="entry name" value="Mannose-Binding Protein A, subunit A"/>
    <property type="match status" value="1"/>
</dbReference>
<feature type="domain" description="C-type lectin" evidence="2">
    <location>
        <begin position="28"/>
        <end position="158"/>
    </location>
</feature>
<dbReference type="PANTHER" id="PTHR22803">
    <property type="entry name" value="MANNOSE, PHOSPHOLIPASE, LECTIN RECEPTOR RELATED"/>
    <property type="match status" value="1"/>
</dbReference>
<dbReference type="SUPFAM" id="SSF56436">
    <property type="entry name" value="C-type lectin-like"/>
    <property type="match status" value="1"/>
</dbReference>
<proteinExistence type="predicted"/>
<sequence length="176" mass="19839">MAVKVGLLWLASVILVSHAACPTFWTEFGSNCYMYVGNPSSNWQEAEAYCVTEGAHLVSIHSKSEEQFVQAIWRRSRDSFTLFPKKLTDTLPPVSLAPFVYIGLNDRAENGNFVWTDGSAVDYTNWMRNNPSTDAVWGPAEDGVMMWDRKRQRGKWNDVRSGSPLLKGPFICQKPS</sequence>
<dbReference type="InterPro" id="IPR016186">
    <property type="entry name" value="C-type_lectin-like/link_sf"/>
</dbReference>
<dbReference type="EMBL" id="MRZV01000033">
    <property type="protein sequence ID" value="PIK61382.1"/>
    <property type="molecule type" value="Genomic_DNA"/>
</dbReference>
<evidence type="ECO:0000259" key="2">
    <source>
        <dbReference type="PROSITE" id="PS50041"/>
    </source>
</evidence>
<comment type="caution">
    <text evidence="3">The sequence shown here is derived from an EMBL/GenBank/DDBJ whole genome shotgun (WGS) entry which is preliminary data.</text>
</comment>
<dbReference type="OrthoDB" id="418245at2759"/>
<evidence type="ECO:0000256" key="1">
    <source>
        <dbReference type="SAM" id="SignalP"/>
    </source>
</evidence>
<dbReference type="InterPro" id="IPR001304">
    <property type="entry name" value="C-type_lectin-like"/>
</dbReference>
<dbReference type="Proteomes" id="UP000230750">
    <property type="component" value="Unassembled WGS sequence"/>
</dbReference>
<evidence type="ECO:0000313" key="4">
    <source>
        <dbReference type="Proteomes" id="UP000230750"/>
    </source>
</evidence>